<dbReference type="Proteomes" id="UP000279446">
    <property type="component" value="Unassembled WGS sequence"/>
</dbReference>
<gene>
    <name evidence="1" type="ORF">EJP82_17795</name>
</gene>
<keyword evidence="2" id="KW-1185">Reference proteome</keyword>
<protein>
    <submittedName>
        <fullName evidence="1">Uncharacterized protein</fullName>
    </submittedName>
</protein>
<dbReference type="AlphaFoldDB" id="A0A3S1C6R2"/>
<accession>A0A3S1C6R2</accession>
<organism evidence="1 2">
    <name type="scientific">Paenibacillus anaericanus</name>
    <dbReference type="NCBI Taxonomy" id="170367"/>
    <lineage>
        <taxon>Bacteria</taxon>
        <taxon>Bacillati</taxon>
        <taxon>Bacillota</taxon>
        <taxon>Bacilli</taxon>
        <taxon>Bacillales</taxon>
        <taxon>Paenibacillaceae</taxon>
        <taxon>Paenibacillus</taxon>
    </lineage>
</organism>
<proteinExistence type="predicted"/>
<sequence>MSTLIEKVDRGDIKGELSNEQVDSIKEMFAFSDHNELDKPRIDIRRTYKNKDEEQLIATFEVFQYSSNNQLENIYVGHLSFTLVKKSIFKWEVVDVKTISTMKKQL</sequence>
<name>A0A3S1C6R2_9BACL</name>
<evidence type="ECO:0000313" key="1">
    <source>
        <dbReference type="EMBL" id="RUT44469.1"/>
    </source>
</evidence>
<comment type="caution">
    <text evidence="1">The sequence shown here is derived from an EMBL/GenBank/DDBJ whole genome shotgun (WGS) entry which is preliminary data.</text>
</comment>
<dbReference type="EMBL" id="RZNY01000015">
    <property type="protein sequence ID" value="RUT44469.1"/>
    <property type="molecule type" value="Genomic_DNA"/>
</dbReference>
<evidence type="ECO:0000313" key="2">
    <source>
        <dbReference type="Proteomes" id="UP000279446"/>
    </source>
</evidence>
<reference evidence="1 2" key="1">
    <citation type="submission" date="2018-12" db="EMBL/GenBank/DDBJ databases">
        <authorList>
            <person name="Sun L."/>
            <person name="Chen Z."/>
        </authorList>
    </citation>
    <scope>NUCLEOTIDE SEQUENCE [LARGE SCALE GENOMIC DNA]</scope>
    <source>
        <strain evidence="1 2">DSM 15890</strain>
    </source>
</reference>